<dbReference type="EMBL" id="BARW01038810">
    <property type="protein sequence ID" value="GAJ24659.1"/>
    <property type="molecule type" value="Genomic_DNA"/>
</dbReference>
<sequence length="75" mass="8762">MLKENENILIDGAQKIGITLNKEQINKFSRYLELLVQWNQKINLTSLKTPREIIIKHFLDSISCIKVISKHTNIE</sequence>
<proteinExistence type="predicted"/>
<dbReference type="PANTHER" id="PTHR31760:SF0">
    <property type="entry name" value="S-ADENOSYL-L-METHIONINE-DEPENDENT METHYLTRANSFERASES SUPERFAMILY PROTEIN"/>
    <property type="match status" value="1"/>
</dbReference>
<name>X1V4L5_9ZZZZ</name>
<evidence type="ECO:0008006" key="5">
    <source>
        <dbReference type="Google" id="ProtNLM"/>
    </source>
</evidence>
<keyword evidence="1" id="KW-0963">Cytoplasm</keyword>
<keyword evidence="3" id="KW-0808">Transferase</keyword>
<dbReference type="AlphaFoldDB" id="X1V4L5"/>
<evidence type="ECO:0000256" key="2">
    <source>
        <dbReference type="ARBA" id="ARBA00022552"/>
    </source>
</evidence>
<dbReference type="GO" id="GO:0005829">
    <property type="term" value="C:cytosol"/>
    <property type="evidence" value="ECO:0007669"/>
    <property type="project" value="TreeGrafter"/>
</dbReference>
<reference evidence="4" key="1">
    <citation type="journal article" date="2014" name="Front. Microbiol.">
        <title>High frequency of phylogenetically diverse reductive dehalogenase-homologous genes in deep subseafloor sedimentary metagenomes.</title>
        <authorList>
            <person name="Kawai M."/>
            <person name="Futagami T."/>
            <person name="Toyoda A."/>
            <person name="Takaki Y."/>
            <person name="Nishi S."/>
            <person name="Hori S."/>
            <person name="Arai W."/>
            <person name="Tsubouchi T."/>
            <person name="Morono Y."/>
            <person name="Uchiyama I."/>
            <person name="Ito T."/>
            <person name="Fujiyama A."/>
            <person name="Inagaki F."/>
            <person name="Takami H."/>
        </authorList>
    </citation>
    <scope>NUCLEOTIDE SEQUENCE</scope>
    <source>
        <strain evidence="4">Expedition CK06-06</strain>
    </source>
</reference>
<keyword evidence="2" id="KW-0698">rRNA processing</keyword>
<evidence type="ECO:0000313" key="4">
    <source>
        <dbReference type="EMBL" id="GAJ24659.1"/>
    </source>
</evidence>
<dbReference type="InterPro" id="IPR003682">
    <property type="entry name" value="rRNA_ssu_MeTfrase_G"/>
</dbReference>
<evidence type="ECO:0000256" key="1">
    <source>
        <dbReference type="ARBA" id="ARBA00022490"/>
    </source>
</evidence>
<accession>X1V4L5</accession>
<comment type="caution">
    <text evidence="4">The sequence shown here is derived from an EMBL/GenBank/DDBJ whole genome shotgun (WGS) entry which is preliminary data.</text>
</comment>
<dbReference type="GO" id="GO:0070043">
    <property type="term" value="F:rRNA (guanine-N7-)-methyltransferase activity"/>
    <property type="evidence" value="ECO:0007669"/>
    <property type="project" value="TreeGrafter"/>
</dbReference>
<protein>
    <recommendedName>
        <fullName evidence="5">16S rRNA (Guanine(527)-N(7))-methyltransferase RsmG</fullName>
    </recommendedName>
</protein>
<dbReference type="PANTHER" id="PTHR31760">
    <property type="entry name" value="S-ADENOSYL-L-METHIONINE-DEPENDENT METHYLTRANSFERASES SUPERFAMILY PROTEIN"/>
    <property type="match status" value="1"/>
</dbReference>
<dbReference type="SUPFAM" id="SSF53335">
    <property type="entry name" value="S-adenosyl-L-methionine-dependent methyltransferases"/>
    <property type="match status" value="1"/>
</dbReference>
<organism evidence="4">
    <name type="scientific">marine sediment metagenome</name>
    <dbReference type="NCBI Taxonomy" id="412755"/>
    <lineage>
        <taxon>unclassified sequences</taxon>
        <taxon>metagenomes</taxon>
        <taxon>ecological metagenomes</taxon>
    </lineage>
</organism>
<dbReference type="Pfam" id="PF02527">
    <property type="entry name" value="GidB"/>
    <property type="match status" value="1"/>
</dbReference>
<dbReference type="InterPro" id="IPR029063">
    <property type="entry name" value="SAM-dependent_MTases_sf"/>
</dbReference>
<gene>
    <name evidence="4" type="ORF">S12H4_59405</name>
</gene>
<dbReference type="Gene3D" id="3.40.50.150">
    <property type="entry name" value="Vaccinia Virus protein VP39"/>
    <property type="match status" value="1"/>
</dbReference>
<evidence type="ECO:0000256" key="3">
    <source>
        <dbReference type="ARBA" id="ARBA00022679"/>
    </source>
</evidence>
<feature type="non-terminal residue" evidence="4">
    <location>
        <position position="75"/>
    </location>
</feature>